<dbReference type="GO" id="GO:2000767">
    <property type="term" value="P:positive regulation of cytoplasmic translation"/>
    <property type="evidence" value="ECO:0000318"/>
    <property type="project" value="GO_Central"/>
</dbReference>
<evidence type="ECO:0000313" key="4">
    <source>
        <dbReference type="EMBL" id="EEC08549.1"/>
    </source>
</evidence>
<feature type="domain" description="CCHC-type" evidence="3">
    <location>
        <begin position="173"/>
        <end position="187"/>
    </location>
</feature>
<dbReference type="HOGENOM" id="CLU_809591_0_0_1"/>
<dbReference type="PROSITE" id="PS50158">
    <property type="entry name" value="ZF_CCHC"/>
    <property type="match status" value="1"/>
</dbReference>
<sequence>MKMASPTSGGFPHSRVQGRLQAENRDGGGIMDGLSLFARPGDGERNTNQGVLRTRDSSDAVGTKSNRGKYGERRLRIEVTKAQLGTVTYDILPYLKPIPGTVRGLVHAIETETSERELMELLSAKGHDIMHARMLGKSHSALLTSQGPHVPFSVKVGSAYTRCRPHRRSVQYCRDCGEVGHRQDACPHPDTNKCPRCGEKVEWSRLEETLGSYHHIVQTQIQHHGAPTRLGHAKITDWPTFRKEEVARELADIEEWTQKVTAVVTKHTKTIQLTTDNPEVNPHLLHMWEAWQGLLRRWKRQKMNKKTQGQDRTDHKAGGEIRRKTGEAKLEPCVQSAAGDFEQ</sequence>
<dbReference type="InParanoid" id="B7PPM7"/>
<evidence type="ECO:0000256" key="2">
    <source>
        <dbReference type="SAM" id="MobiDB-lite"/>
    </source>
</evidence>
<dbReference type="GO" id="GO:0003729">
    <property type="term" value="F:mRNA binding"/>
    <property type="evidence" value="ECO:0000318"/>
    <property type="project" value="GO_Central"/>
</dbReference>
<gene>
    <name evidence="4" type="ORF">IscW_ISCW018556</name>
</gene>
<dbReference type="Proteomes" id="UP000001555">
    <property type="component" value="Unassembled WGS sequence"/>
</dbReference>
<name>B7PPM7_IXOSC</name>
<reference evidence="4 6" key="1">
    <citation type="submission" date="2008-03" db="EMBL/GenBank/DDBJ databases">
        <title>Annotation of Ixodes scapularis.</title>
        <authorList>
            <consortium name="Ixodes scapularis Genome Project Consortium"/>
            <person name="Caler E."/>
            <person name="Hannick L.I."/>
            <person name="Bidwell S."/>
            <person name="Joardar V."/>
            <person name="Thiagarajan M."/>
            <person name="Amedeo P."/>
            <person name="Galinsky K.J."/>
            <person name="Schobel S."/>
            <person name="Inman J."/>
            <person name="Hostetler J."/>
            <person name="Miller J."/>
            <person name="Hammond M."/>
            <person name="Megy K."/>
            <person name="Lawson D."/>
            <person name="Kodira C."/>
            <person name="Sutton G."/>
            <person name="Meyer J."/>
            <person name="Hill C.A."/>
            <person name="Birren B."/>
            <person name="Nene V."/>
            <person name="Collins F."/>
            <person name="Alarcon-Chaidez F."/>
            <person name="Wikel S."/>
            <person name="Strausberg R."/>
        </authorList>
    </citation>
    <scope>NUCLEOTIDE SEQUENCE [LARGE SCALE GENOMIC DNA]</scope>
    <source>
        <strain evidence="6">Wikel</strain>
        <strain evidence="4">Wikel colony</strain>
    </source>
</reference>
<proteinExistence type="predicted"/>
<evidence type="ECO:0000259" key="3">
    <source>
        <dbReference type="PROSITE" id="PS50158"/>
    </source>
</evidence>
<feature type="compositionally biased region" description="Basic and acidic residues" evidence="2">
    <location>
        <begin position="308"/>
        <end position="330"/>
    </location>
</feature>
<dbReference type="GO" id="GO:0008270">
    <property type="term" value="F:zinc ion binding"/>
    <property type="evidence" value="ECO:0007669"/>
    <property type="project" value="UniProtKB-KW"/>
</dbReference>
<feature type="region of interest" description="Disordered" evidence="2">
    <location>
        <begin position="23"/>
        <end position="67"/>
    </location>
</feature>
<organism>
    <name type="scientific">Ixodes scapularis</name>
    <name type="common">Black-legged tick</name>
    <name type="synonym">Deer tick</name>
    <dbReference type="NCBI Taxonomy" id="6945"/>
    <lineage>
        <taxon>Eukaryota</taxon>
        <taxon>Metazoa</taxon>
        <taxon>Ecdysozoa</taxon>
        <taxon>Arthropoda</taxon>
        <taxon>Chelicerata</taxon>
        <taxon>Arachnida</taxon>
        <taxon>Acari</taxon>
        <taxon>Parasitiformes</taxon>
        <taxon>Ixodida</taxon>
        <taxon>Ixodoidea</taxon>
        <taxon>Ixodidae</taxon>
        <taxon>Ixodinae</taxon>
        <taxon>Ixodes</taxon>
    </lineage>
</organism>
<dbReference type="EnsemblMetazoa" id="ISCW018556-RA">
    <property type="protein sequence ID" value="ISCW018556-PA"/>
    <property type="gene ID" value="ISCW018556"/>
</dbReference>
<dbReference type="PaxDb" id="6945-B7PPM7"/>
<keyword evidence="1" id="KW-0479">Metal-binding</keyword>
<evidence type="ECO:0000256" key="1">
    <source>
        <dbReference type="PROSITE-ProRule" id="PRU00047"/>
    </source>
</evidence>
<dbReference type="InterPro" id="IPR001878">
    <property type="entry name" value="Znf_CCHC"/>
</dbReference>
<dbReference type="VEuPathDB" id="VectorBase:ISCI018556"/>
<keyword evidence="6" id="KW-1185">Reference proteome</keyword>
<accession>B7PPM7</accession>
<dbReference type="AlphaFoldDB" id="B7PPM7"/>
<dbReference type="EMBL" id="ABJB010908755">
    <property type="status" value="NOT_ANNOTATED_CDS"/>
    <property type="molecule type" value="Genomic_DNA"/>
</dbReference>
<reference evidence="5" key="2">
    <citation type="submission" date="2020-05" db="UniProtKB">
        <authorList>
            <consortium name="EnsemblMetazoa"/>
        </authorList>
    </citation>
    <scope>IDENTIFICATION</scope>
    <source>
        <strain evidence="5">wikel</strain>
    </source>
</reference>
<feature type="region of interest" description="Disordered" evidence="2">
    <location>
        <begin position="301"/>
        <end position="343"/>
    </location>
</feature>
<dbReference type="OrthoDB" id="6526041at2759"/>
<dbReference type="GO" id="GO:0045182">
    <property type="term" value="F:translation regulator activity"/>
    <property type="evidence" value="ECO:0000318"/>
    <property type="project" value="GO_Central"/>
</dbReference>
<evidence type="ECO:0000313" key="6">
    <source>
        <dbReference type="Proteomes" id="UP000001555"/>
    </source>
</evidence>
<dbReference type="VEuPathDB" id="VectorBase:ISCW018556"/>
<dbReference type="InterPro" id="IPR036875">
    <property type="entry name" value="Znf_CCHC_sf"/>
</dbReference>
<dbReference type="Gene3D" id="4.10.60.10">
    <property type="entry name" value="Zinc finger, CCHC-type"/>
    <property type="match status" value="1"/>
</dbReference>
<dbReference type="EMBL" id="DS759142">
    <property type="protein sequence ID" value="EEC08549.1"/>
    <property type="molecule type" value="Genomic_DNA"/>
</dbReference>
<evidence type="ECO:0000313" key="5">
    <source>
        <dbReference type="EnsemblMetazoa" id="ISCW018556-PA"/>
    </source>
</evidence>
<keyword evidence="1" id="KW-0862">Zinc</keyword>
<dbReference type="VEuPathDB" id="VectorBase:ISCP_007906"/>
<dbReference type="GO" id="GO:0005737">
    <property type="term" value="C:cytoplasm"/>
    <property type="evidence" value="ECO:0000318"/>
    <property type="project" value="GO_Central"/>
</dbReference>
<dbReference type="SUPFAM" id="SSF57756">
    <property type="entry name" value="Retrovirus zinc finger-like domains"/>
    <property type="match status" value="1"/>
</dbReference>
<keyword evidence="1" id="KW-0863">Zinc-finger</keyword>
<dbReference type="GO" id="GO:0003727">
    <property type="term" value="F:single-stranded RNA binding"/>
    <property type="evidence" value="ECO:0000318"/>
    <property type="project" value="GO_Central"/>
</dbReference>
<protein>
    <recommendedName>
        <fullName evidence="3">CCHC-type domain-containing protein</fullName>
    </recommendedName>
</protein>